<dbReference type="Proteomes" id="UP000248314">
    <property type="component" value="Unassembled WGS sequence"/>
</dbReference>
<evidence type="ECO:0000259" key="1">
    <source>
        <dbReference type="PROSITE" id="PS50883"/>
    </source>
</evidence>
<comment type="caution">
    <text evidence="2">The sequence shown here is derived from an EMBL/GenBank/DDBJ whole genome shotgun (WGS) entry which is preliminary data.</text>
</comment>
<dbReference type="AlphaFoldDB" id="A0A318I2L8"/>
<dbReference type="InterPro" id="IPR001633">
    <property type="entry name" value="EAL_dom"/>
</dbReference>
<gene>
    <name evidence="2" type="ORF">EJ73_00135</name>
</gene>
<evidence type="ECO:0000313" key="2">
    <source>
        <dbReference type="EMBL" id="PXX24869.1"/>
    </source>
</evidence>
<dbReference type="PROSITE" id="PS50883">
    <property type="entry name" value="EAL"/>
    <property type="match status" value="1"/>
</dbReference>
<protein>
    <recommendedName>
        <fullName evidence="1">EAL domain-containing protein</fullName>
    </recommendedName>
</protein>
<accession>A0A318I2L8</accession>
<evidence type="ECO:0000313" key="3">
    <source>
        <dbReference type="Proteomes" id="UP000248314"/>
    </source>
</evidence>
<dbReference type="EMBL" id="QJJX01000001">
    <property type="protein sequence ID" value="PXX24869.1"/>
    <property type="molecule type" value="Genomic_DNA"/>
</dbReference>
<sequence length="46" mass="5422">MEHIKELGKEMSNEDYSTGLELLSYELDTEQQDVNWQLLSSENKFV</sequence>
<reference evidence="2 3" key="1">
    <citation type="submission" date="2018-05" db="EMBL/GenBank/DDBJ databases">
        <title>Genomic Encyclopedia of Type Strains, Phase I: the one thousand microbial genomes (KMG-I) project.</title>
        <authorList>
            <person name="Kyrpides N."/>
        </authorList>
    </citation>
    <scope>NUCLEOTIDE SEQUENCE [LARGE SCALE GENOMIC DNA]</scope>
    <source>
        <strain evidence="2 3">DSM 15611</strain>
    </source>
</reference>
<keyword evidence="3" id="KW-1185">Reference proteome</keyword>
<organism evidence="2 3">
    <name type="scientific">Hoylesella shahii DSM 15611 = JCM 12083</name>
    <dbReference type="NCBI Taxonomy" id="1122991"/>
    <lineage>
        <taxon>Bacteria</taxon>
        <taxon>Pseudomonadati</taxon>
        <taxon>Bacteroidota</taxon>
        <taxon>Bacteroidia</taxon>
        <taxon>Bacteroidales</taxon>
        <taxon>Prevotellaceae</taxon>
        <taxon>Hoylesella</taxon>
    </lineage>
</organism>
<feature type="domain" description="EAL" evidence="1">
    <location>
        <begin position="1"/>
        <end position="46"/>
    </location>
</feature>
<name>A0A318I2L8_9BACT</name>
<dbReference type="STRING" id="1122991.GCA_000613445_01978"/>
<proteinExistence type="predicted"/>